<dbReference type="Proteomes" id="UP000544110">
    <property type="component" value="Unassembled WGS sequence"/>
</dbReference>
<dbReference type="AlphaFoldDB" id="A0A7Y9RTK2"/>
<name>A0A7Y9RTK2_9ACTN</name>
<comment type="caution">
    <text evidence="1">The sequence shown here is derived from an EMBL/GenBank/DDBJ whole genome shotgun (WGS) entry which is preliminary data.</text>
</comment>
<proteinExistence type="predicted"/>
<dbReference type="EMBL" id="JACCAC010000001">
    <property type="protein sequence ID" value="NYG53889.1"/>
    <property type="molecule type" value="Genomic_DNA"/>
</dbReference>
<keyword evidence="2" id="KW-1185">Reference proteome</keyword>
<accession>A0A7Y9RTK2</accession>
<evidence type="ECO:0000313" key="2">
    <source>
        <dbReference type="Proteomes" id="UP000544110"/>
    </source>
</evidence>
<protein>
    <recommendedName>
        <fullName evidence="3">ER-bound oxygenase mpaB/mpaB'/Rubber oxygenase catalytic domain-containing protein</fullName>
    </recommendedName>
</protein>
<reference evidence="1 2" key="1">
    <citation type="submission" date="2020-07" db="EMBL/GenBank/DDBJ databases">
        <title>Sequencing the genomes of 1000 actinobacteria strains.</title>
        <authorList>
            <person name="Klenk H.-P."/>
        </authorList>
    </citation>
    <scope>NUCLEOTIDE SEQUENCE [LARGE SCALE GENOMIC DNA]</scope>
    <source>
        <strain evidence="1 2">DSM 24552</strain>
    </source>
</reference>
<evidence type="ECO:0008006" key="3">
    <source>
        <dbReference type="Google" id="ProtNLM"/>
    </source>
</evidence>
<dbReference type="RefSeq" id="WP_179516627.1">
    <property type="nucleotide sequence ID" value="NZ_JACCAC010000001.1"/>
</dbReference>
<organism evidence="1 2">
    <name type="scientific">Nocardioides perillae</name>
    <dbReference type="NCBI Taxonomy" id="1119534"/>
    <lineage>
        <taxon>Bacteria</taxon>
        <taxon>Bacillati</taxon>
        <taxon>Actinomycetota</taxon>
        <taxon>Actinomycetes</taxon>
        <taxon>Propionibacteriales</taxon>
        <taxon>Nocardioidaceae</taxon>
        <taxon>Nocardioides</taxon>
    </lineage>
</organism>
<evidence type="ECO:0000313" key="1">
    <source>
        <dbReference type="EMBL" id="NYG53889.1"/>
    </source>
</evidence>
<sequence>MRLPGRWLDARIAALDPETEYAEVLRLLAEHRLTRPAVALTLLVTNAQAALPPAASATLVATRKLLDRPDQRLADGTGHLLTWLVHGPRSDEARASVERLNRLHLGLARKHPGAFDDDLDFVYQLCAVGTFLPRMRATLGLAPQDPALDVAWHHFLRDLADHFRSTGGPVAGFPQDMAGMLRLVEDYEARPWPPTDTGRELTRAMVEHYASRFFPPPMRWFGRAQALVVMPARVRAVHRTGEPRPAAAAAVRVLMRLVLRAQDTWWPDRRRRFSDRVARDRATVRPTRGRRAA</sequence>
<gene>
    <name evidence="1" type="ORF">BJ989_000193</name>
</gene>